<dbReference type="Proteomes" id="UP000274131">
    <property type="component" value="Unassembled WGS sequence"/>
</dbReference>
<evidence type="ECO:0000256" key="1">
    <source>
        <dbReference type="SAM" id="SignalP"/>
    </source>
</evidence>
<evidence type="ECO:0000313" key="4">
    <source>
        <dbReference type="WBParaSite" id="EVEC_0001201801-mRNA-1"/>
    </source>
</evidence>
<keyword evidence="3" id="KW-1185">Reference proteome</keyword>
<dbReference type="AlphaFoldDB" id="A0A0N4VM67"/>
<dbReference type="WBParaSite" id="EVEC_0001201801-mRNA-1">
    <property type="protein sequence ID" value="EVEC_0001201801-mRNA-1"/>
    <property type="gene ID" value="EVEC_0001201801"/>
</dbReference>
<accession>A0A0N4VM67</accession>
<protein>
    <submittedName>
        <fullName evidence="4">DUF148 domain-containing protein</fullName>
    </submittedName>
</protein>
<reference evidence="2 3" key="2">
    <citation type="submission" date="2018-10" db="EMBL/GenBank/DDBJ databases">
        <authorList>
            <consortium name="Pathogen Informatics"/>
        </authorList>
    </citation>
    <scope>NUCLEOTIDE SEQUENCE [LARGE SCALE GENOMIC DNA]</scope>
</reference>
<feature type="chain" id="PRO_5043123076" evidence="1">
    <location>
        <begin position="16"/>
        <end position="144"/>
    </location>
</feature>
<proteinExistence type="predicted"/>
<keyword evidence="1" id="KW-0732">Signal</keyword>
<dbReference type="EMBL" id="UXUI01011790">
    <property type="protein sequence ID" value="VDD96512.1"/>
    <property type="molecule type" value="Genomic_DNA"/>
</dbReference>
<sequence>MRLFIFFAILTIAYAGGDIFAIRDLIPMLTNWTDRAQLEVLMRDQTTPRSQIQAQVQEIVARQSEDVQNAYRILYENRQNQIQQWNQRRLQRIRNRGSKQNCVANFEEMTVIMNDLSLSQSQVDERIQELYSKPCPMMTSTAAA</sequence>
<gene>
    <name evidence="2" type="ORF">EVEC_LOCUS11263</name>
</gene>
<reference evidence="4" key="1">
    <citation type="submission" date="2017-02" db="UniProtKB">
        <authorList>
            <consortium name="WormBaseParasite"/>
        </authorList>
    </citation>
    <scope>IDENTIFICATION</scope>
</reference>
<name>A0A0N4VM67_ENTVE</name>
<evidence type="ECO:0000313" key="2">
    <source>
        <dbReference type="EMBL" id="VDD96512.1"/>
    </source>
</evidence>
<evidence type="ECO:0000313" key="3">
    <source>
        <dbReference type="Proteomes" id="UP000274131"/>
    </source>
</evidence>
<dbReference type="OrthoDB" id="5822489at2759"/>
<feature type="signal peptide" evidence="1">
    <location>
        <begin position="1"/>
        <end position="15"/>
    </location>
</feature>
<organism evidence="4">
    <name type="scientific">Enterobius vermicularis</name>
    <name type="common">Human pinworm</name>
    <dbReference type="NCBI Taxonomy" id="51028"/>
    <lineage>
        <taxon>Eukaryota</taxon>
        <taxon>Metazoa</taxon>
        <taxon>Ecdysozoa</taxon>
        <taxon>Nematoda</taxon>
        <taxon>Chromadorea</taxon>
        <taxon>Rhabditida</taxon>
        <taxon>Spirurina</taxon>
        <taxon>Oxyuridomorpha</taxon>
        <taxon>Oxyuroidea</taxon>
        <taxon>Oxyuridae</taxon>
        <taxon>Enterobius</taxon>
    </lineage>
</organism>